<dbReference type="GO" id="GO:0016020">
    <property type="term" value="C:membrane"/>
    <property type="evidence" value="ECO:0007669"/>
    <property type="project" value="GOC"/>
</dbReference>
<dbReference type="Gene3D" id="3.90.550.20">
    <property type="match status" value="1"/>
</dbReference>
<evidence type="ECO:0000313" key="2">
    <source>
        <dbReference type="EMBL" id="QHT15025.1"/>
    </source>
</evidence>
<sequence>MSKIPKKFFQTWETKNISPDFQTLIDQWKIFNPEYEYCFYDKNDRENFIKDNFEERVYNAYCKIIPGAFKADLWRYCVLYKYGGVYADIDTLCLNRIDNILTDDIDVMLLIDFNTNPYEGQHNLANGFICCVPNNDIMLQCIYNIVNKIENQVIPPSRLDFSGPGVLGRETNKFLGRRETDSFIGLEGKHDNIYFLKFEPETEYIKDLNGNILLQNKNGNRLIQYLYFMECKNLENYKCWLSLNPI</sequence>
<protein>
    <recommendedName>
        <fullName evidence="3">Glycosyltransferase</fullName>
    </recommendedName>
</protein>
<accession>A0A6C0DHL3</accession>
<dbReference type="GO" id="GO:0051999">
    <property type="term" value="P:mannosyl-inositol phosphorylceramide biosynthetic process"/>
    <property type="evidence" value="ECO:0007669"/>
    <property type="project" value="TreeGrafter"/>
</dbReference>
<dbReference type="InterPro" id="IPR051706">
    <property type="entry name" value="Glycosyltransferase_domain"/>
</dbReference>
<organism evidence="2">
    <name type="scientific">viral metagenome</name>
    <dbReference type="NCBI Taxonomy" id="1070528"/>
    <lineage>
        <taxon>unclassified sequences</taxon>
        <taxon>metagenomes</taxon>
        <taxon>organismal metagenomes</taxon>
    </lineage>
</organism>
<dbReference type="InterPro" id="IPR007577">
    <property type="entry name" value="GlycoTrfase_DXD_sugar-bd_CS"/>
</dbReference>
<proteinExistence type="predicted"/>
<evidence type="ECO:0008006" key="3">
    <source>
        <dbReference type="Google" id="ProtNLM"/>
    </source>
</evidence>
<name>A0A6C0DHL3_9ZZZZ</name>
<keyword evidence="1" id="KW-0808">Transferase</keyword>
<dbReference type="AlphaFoldDB" id="A0A6C0DHL3"/>
<dbReference type="Pfam" id="PF04488">
    <property type="entry name" value="Gly_transf_sug"/>
    <property type="match status" value="1"/>
</dbReference>
<dbReference type="InterPro" id="IPR029044">
    <property type="entry name" value="Nucleotide-diphossugar_trans"/>
</dbReference>
<evidence type="ECO:0000256" key="1">
    <source>
        <dbReference type="ARBA" id="ARBA00022679"/>
    </source>
</evidence>
<dbReference type="GO" id="GO:0000030">
    <property type="term" value="F:mannosyltransferase activity"/>
    <property type="evidence" value="ECO:0007669"/>
    <property type="project" value="TreeGrafter"/>
</dbReference>
<dbReference type="PANTHER" id="PTHR32385:SF15">
    <property type="entry name" value="INOSITOL PHOSPHOCERAMIDE MANNOSYLTRANSFERASE 1"/>
    <property type="match status" value="1"/>
</dbReference>
<dbReference type="EMBL" id="MN739599">
    <property type="protein sequence ID" value="QHT15025.1"/>
    <property type="molecule type" value="Genomic_DNA"/>
</dbReference>
<reference evidence="2" key="1">
    <citation type="journal article" date="2020" name="Nature">
        <title>Giant virus diversity and host interactions through global metagenomics.</title>
        <authorList>
            <person name="Schulz F."/>
            <person name="Roux S."/>
            <person name="Paez-Espino D."/>
            <person name="Jungbluth S."/>
            <person name="Walsh D.A."/>
            <person name="Denef V.J."/>
            <person name="McMahon K.D."/>
            <person name="Konstantinidis K.T."/>
            <person name="Eloe-Fadrosh E.A."/>
            <person name="Kyrpides N.C."/>
            <person name="Woyke T."/>
        </authorList>
    </citation>
    <scope>NUCLEOTIDE SEQUENCE</scope>
    <source>
        <strain evidence="2">GVMAG-M-3300023174-144</strain>
    </source>
</reference>
<dbReference type="SUPFAM" id="SSF53448">
    <property type="entry name" value="Nucleotide-diphospho-sugar transferases"/>
    <property type="match status" value="1"/>
</dbReference>
<dbReference type="PANTHER" id="PTHR32385">
    <property type="entry name" value="MANNOSYL PHOSPHORYLINOSITOL CERAMIDE SYNTHASE"/>
    <property type="match status" value="1"/>
</dbReference>